<keyword evidence="1" id="KW-0472">Membrane</keyword>
<keyword evidence="3" id="KW-1185">Reference proteome</keyword>
<comment type="caution">
    <text evidence="2">The sequence shown here is derived from an EMBL/GenBank/DDBJ whole genome shotgun (WGS) entry which is preliminary data.</text>
</comment>
<dbReference type="eggNOG" id="ENOG502Z8WA">
    <property type="taxonomic scope" value="Bacteria"/>
</dbReference>
<evidence type="ECO:0000313" key="2">
    <source>
        <dbReference type="EMBL" id="EFW06679.1"/>
    </source>
</evidence>
<dbReference type="Gene3D" id="2.130.10.10">
    <property type="entry name" value="YVTN repeat-like/Quinoprotein amine dehydrogenase"/>
    <property type="match status" value="1"/>
</dbReference>
<organism evidence="2 3">
    <name type="scientific">Coprobacillus cateniformis</name>
    <dbReference type="NCBI Taxonomy" id="100884"/>
    <lineage>
        <taxon>Bacteria</taxon>
        <taxon>Bacillati</taxon>
        <taxon>Bacillota</taxon>
        <taxon>Erysipelotrichia</taxon>
        <taxon>Erysipelotrichales</taxon>
        <taxon>Coprobacillaceae</taxon>
        <taxon>Coprobacillus</taxon>
    </lineage>
</organism>
<sequence>MTDMKIFIKNLLNPFFIFIYMIFVYILYQLCKYGRGFFSGEIIILTVCGFALFIWFIISIIFAYQKKEIMTISYKYYLKIAIVVMLVVTSWSGYKIFHMATRYEGELGFYLNDFFNKKQLTITNDNLFDGGFLIFMDDLIKEFDISNKIYLNDSFELKYNNDGIIQSFHFMIYDNNKNTYLVSYQKNNENKVVVHLNNYLDMDFDDKYDFQPLLDALKVIPYKESFIKNQELYHILYFGQRDWGYNNTGIRYIDKTGHMITPLQTRQIIGYTISIEPIMSGTTNPYRYIYVNDIEKIPETSPQQNTPPLSEVPQDSGSLSSKIMNITYELYVSDAAAGSRFYSLKKIDENGTTVINKNPFLDNIGVANGIHFFNQKLGFISITNASNDHCEVYRTQDGGLTFKQIKLKNTGDYDYLQIPYEDNGHYIMKVSKGSQSDSDTDYIIYRSKDLGQTWTKQ</sequence>
<feature type="transmembrane region" description="Helical" evidence="1">
    <location>
        <begin position="42"/>
        <end position="64"/>
    </location>
</feature>
<evidence type="ECO:0000313" key="3">
    <source>
        <dbReference type="Proteomes" id="UP000003157"/>
    </source>
</evidence>
<feature type="transmembrane region" description="Helical" evidence="1">
    <location>
        <begin position="76"/>
        <end position="94"/>
    </location>
</feature>
<protein>
    <recommendedName>
        <fullName evidence="4">BNR/Asp-box repeat protein</fullName>
    </recommendedName>
</protein>
<accession>E7G628</accession>
<evidence type="ECO:0008006" key="4">
    <source>
        <dbReference type="Google" id="ProtNLM"/>
    </source>
</evidence>
<name>E7G628_9FIRM</name>
<dbReference type="SUPFAM" id="SSF110296">
    <property type="entry name" value="Oligoxyloglucan reducing end-specific cellobiohydrolase"/>
    <property type="match status" value="1"/>
</dbReference>
<dbReference type="STRING" id="100884.GCA_000269565_01484"/>
<dbReference type="Proteomes" id="UP000003157">
    <property type="component" value="Unassembled WGS sequence"/>
</dbReference>
<dbReference type="HOGENOM" id="CLU_035212_0_0_9"/>
<dbReference type="InterPro" id="IPR015943">
    <property type="entry name" value="WD40/YVTN_repeat-like_dom_sf"/>
</dbReference>
<gene>
    <name evidence="2" type="ORF">HMPREF9488_00216</name>
</gene>
<evidence type="ECO:0000256" key="1">
    <source>
        <dbReference type="SAM" id="Phobius"/>
    </source>
</evidence>
<keyword evidence="1" id="KW-1133">Transmembrane helix</keyword>
<feature type="transmembrane region" description="Helical" evidence="1">
    <location>
        <begin position="12"/>
        <end position="30"/>
    </location>
</feature>
<dbReference type="EMBL" id="ADKX01000001">
    <property type="protein sequence ID" value="EFW06679.1"/>
    <property type="molecule type" value="Genomic_DNA"/>
</dbReference>
<keyword evidence="1" id="KW-0812">Transmembrane</keyword>
<reference evidence="2 3" key="1">
    <citation type="submission" date="2010-12" db="EMBL/GenBank/DDBJ databases">
        <title>The Genome Sequence of Coprobacillus sp. strain 29_1.</title>
        <authorList>
            <consortium name="The Broad Institute Genome Sequencing Platform"/>
            <person name="Earl A."/>
            <person name="Ward D."/>
            <person name="Feldgarden M."/>
            <person name="Gevers D."/>
            <person name="Daigneault M."/>
            <person name="Sibley C.D."/>
            <person name="White A."/>
            <person name="Strauss J."/>
            <person name="Allen-Vercoe E."/>
            <person name="Young S.K."/>
            <person name="Zeng Q."/>
            <person name="Gargeya S."/>
            <person name="Fitzgerald M."/>
            <person name="Haas B."/>
            <person name="Abouelleil A."/>
            <person name="Alvarado L."/>
            <person name="Arachchi H.M."/>
            <person name="Berlin A."/>
            <person name="Brown A."/>
            <person name="Chapman S.B."/>
            <person name="Chen Z."/>
            <person name="Dunbar C."/>
            <person name="Freedman E."/>
            <person name="Gearin G."/>
            <person name="Gellesch M."/>
            <person name="Goldberg J."/>
            <person name="Griggs A."/>
            <person name="Gujja S."/>
            <person name="Heilman E."/>
            <person name="Heiman D."/>
            <person name="Howarth C."/>
            <person name="Larson L."/>
            <person name="Lui A."/>
            <person name="MacDonald P.J.P."/>
            <person name="Mehta T."/>
            <person name="Montmayeur A."/>
            <person name="Murphy C."/>
            <person name="Neiman D."/>
            <person name="Pearson M."/>
            <person name="Priest M."/>
            <person name="Roberts A."/>
            <person name="Saif S."/>
            <person name="Shea T."/>
            <person name="Shenoy N."/>
            <person name="Sisk P."/>
            <person name="Stolte C."/>
            <person name="Sykes S."/>
            <person name="White J."/>
            <person name="Yandava C."/>
            <person name="Nusbaum C."/>
            <person name="Birren B."/>
        </authorList>
    </citation>
    <scope>NUCLEOTIDE SEQUENCE [LARGE SCALE GENOMIC DNA]</scope>
    <source>
        <strain evidence="2 3">29_1</strain>
    </source>
</reference>
<dbReference type="AlphaFoldDB" id="E7G628"/>
<proteinExistence type="predicted"/>